<dbReference type="InterPro" id="IPR051043">
    <property type="entry name" value="Sulfatase_Mod_Factor_Kinase"/>
</dbReference>
<dbReference type="AlphaFoldDB" id="A0A7H0LME5"/>
<dbReference type="GO" id="GO:0120147">
    <property type="term" value="F:formylglycine-generating oxidase activity"/>
    <property type="evidence" value="ECO:0007669"/>
    <property type="project" value="TreeGrafter"/>
</dbReference>
<protein>
    <submittedName>
        <fullName evidence="2">SUMF1/EgtB/PvdO family nonheme iron enzyme</fullName>
    </submittedName>
</protein>
<dbReference type="RefSeq" id="WP_187763138.1">
    <property type="nucleotide sequence ID" value="NZ_CP061038.1"/>
</dbReference>
<evidence type="ECO:0000259" key="1">
    <source>
        <dbReference type="Pfam" id="PF03781"/>
    </source>
</evidence>
<dbReference type="EMBL" id="CP061038">
    <property type="protein sequence ID" value="QNQ10848.1"/>
    <property type="molecule type" value="Genomic_DNA"/>
</dbReference>
<dbReference type="InterPro" id="IPR042095">
    <property type="entry name" value="SUMF_sf"/>
</dbReference>
<dbReference type="Proteomes" id="UP000516148">
    <property type="component" value="Chromosome"/>
</dbReference>
<dbReference type="InterPro" id="IPR005532">
    <property type="entry name" value="SUMF_dom"/>
</dbReference>
<keyword evidence="3" id="KW-1185">Reference proteome</keyword>
<dbReference type="InterPro" id="IPR016187">
    <property type="entry name" value="CTDL_fold"/>
</dbReference>
<gene>
    <name evidence="2" type="ORF">H3Z74_06590</name>
</gene>
<feature type="domain" description="Sulfatase-modifying factor enzyme-like" evidence="1">
    <location>
        <begin position="489"/>
        <end position="582"/>
    </location>
</feature>
<dbReference type="Pfam" id="PF03781">
    <property type="entry name" value="FGE-sulfatase"/>
    <property type="match status" value="1"/>
</dbReference>
<organism evidence="2 3">
    <name type="scientific">Sphingomonas alpina</name>
    <dbReference type="NCBI Taxonomy" id="653931"/>
    <lineage>
        <taxon>Bacteria</taxon>
        <taxon>Pseudomonadati</taxon>
        <taxon>Pseudomonadota</taxon>
        <taxon>Alphaproteobacteria</taxon>
        <taxon>Sphingomonadales</taxon>
        <taxon>Sphingomonadaceae</taxon>
        <taxon>Sphingomonas</taxon>
    </lineage>
</organism>
<evidence type="ECO:0000313" key="2">
    <source>
        <dbReference type="EMBL" id="QNQ10848.1"/>
    </source>
</evidence>
<dbReference type="Gene3D" id="3.90.1580.10">
    <property type="entry name" value="paralog of FGE (formylglycine-generating enzyme)"/>
    <property type="match status" value="1"/>
</dbReference>
<sequence length="655" mass="73218">MFSLDFNPYVPRPIDLPVTVPLAPDADLSVLDEAKIFAAPDDPADWPAWRAALTRWRSETRRRIAYDPHRYADPRRLARVMNIAWLWDELLYDHACGVFTVDRYLDTAEAEFGGFDGVTLWNAYPVLGIDERNHFAFFEDVPELPDVVAAFQRRGVRVYLSYYPWETGSGEEAIGTVMGLVGKLGVDGVFLDSSKEGSTALRAALDSIDPTLTLEGESRVPLDRVADQPMSWGQWFADSPVPGVLRTKWLERRHELHHIRRWNRSHVDELHSAWLNGTGVLVWEIVFGVWVGWTERDRETLRAMRRVYRSHADWFVTEDWTPLADHAADAPAIFASRWEHNREPLWSIVNRGADHDGNWLVVDGAAHDDFVDLVSGTRLRVTACGDGKVAVGGALASGAIAAVARDAGAVEQPARSSVTPSSTFPQRIAVRVGHPRTAHKVVPQGMIAVDWQGGDLTMTHRLRETGLYGEAPFIDEWKPLPPRLHQTAQVTRHIGASRFAIARREVSNRQFAAFLAATSYQPVRPERFLMHFRNGAPAPGSEELPVACVELADARAYAAWAGLRLPTEDEWQIAGLSGLIERSRPQLWELTESEHNDGRSRFHILKGGCEPLPSPSDWYVESGLRAPDYAVKLLQCGAGLNRSPHIGFRCAADLP</sequence>
<dbReference type="KEGG" id="spap:H3Z74_06590"/>
<accession>A0A7H0LME5</accession>
<name>A0A7H0LME5_9SPHN</name>
<reference evidence="2 3" key="1">
    <citation type="submission" date="2020-09" db="EMBL/GenBank/DDBJ databases">
        <title>Sphingomonas sp., a new species isolated from pork steak.</title>
        <authorList>
            <person name="Heidler von Heilborn D."/>
        </authorList>
    </citation>
    <scope>NUCLEOTIDE SEQUENCE [LARGE SCALE GENOMIC DNA]</scope>
    <source>
        <strain evidence="3">S8-3T</strain>
    </source>
</reference>
<dbReference type="PANTHER" id="PTHR23150:SF19">
    <property type="entry name" value="FORMYLGLYCINE-GENERATING ENZYME"/>
    <property type="match status" value="1"/>
</dbReference>
<proteinExistence type="predicted"/>
<dbReference type="PANTHER" id="PTHR23150">
    <property type="entry name" value="SULFATASE MODIFYING FACTOR 1, 2"/>
    <property type="match status" value="1"/>
</dbReference>
<evidence type="ECO:0000313" key="3">
    <source>
        <dbReference type="Proteomes" id="UP000516148"/>
    </source>
</evidence>
<dbReference type="SUPFAM" id="SSF56436">
    <property type="entry name" value="C-type lectin-like"/>
    <property type="match status" value="1"/>
</dbReference>